<comment type="caution">
    <text evidence="1">The sequence shown here is derived from an EMBL/GenBank/DDBJ whole genome shotgun (WGS) entry which is preliminary data.</text>
</comment>
<gene>
    <name evidence="1" type="ORF">QE399_001747</name>
</gene>
<dbReference type="Proteomes" id="UP001267710">
    <property type="component" value="Unassembled WGS sequence"/>
</dbReference>
<protein>
    <recommendedName>
        <fullName evidence="3">DUF2946 domain-containing protein</fullName>
    </recommendedName>
</protein>
<dbReference type="EMBL" id="JAVIZX010000001">
    <property type="protein sequence ID" value="MDR6214058.1"/>
    <property type="molecule type" value="Genomic_DNA"/>
</dbReference>
<dbReference type="RefSeq" id="WP_309828026.1">
    <property type="nucleotide sequence ID" value="NZ_JAVIZX010000001.1"/>
</dbReference>
<keyword evidence="2" id="KW-1185">Reference proteome</keyword>
<evidence type="ECO:0000313" key="1">
    <source>
        <dbReference type="EMBL" id="MDR6214058.1"/>
    </source>
</evidence>
<sequence length="122" mass="12649">MHWLRRSTFLARLVIAWLVMAVGVAAASPLVHPQTMELVCSAAGELKLVVTHDDGSVQEMGHHTLDCALCLPAGGPPLALSAQAVPVPHPLSHVLRPVEAARMAGLVGAPLPARGPPAPSVI</sequence>
<dbReference type="InterPro" id="IPR021333">
    <property type="entry name" value="DUF2946"/>
</dbReference>
<evidence type="ECO:0000313" key="2">
    <source>
        <dbReference type="Proteomes" id="UP001267710"/>
    </source>
</evidence>
<reference evidence="1 2" key="1">
    <citation type="submission" date="2023-08" db="EMBL/GenBank/DDBJ databases">
        <title>Functional and genomic diversity of the sorghum phyllosphere microbiome.</title>
        <authorList>
            <person name="Shade A."/>
        </authorList>
    </citation>
    <scope>NUCLEOTIDE SEQUENCE [LARGE SCALE GENOMIC DNA]</scope>
    <source>
        <strain evidence="1 2">SORGH_AS_0335</strain>
    </source>
</reference>
<accession>A0ABU1IBW3</accession>
<evidence type="ECO:0008006" key="3">
    <source>
        <dbReference type="Google" id="ProtNLM"/>
    </source>
</evidence>
<proteinExistence type="predicted"/>
<dbReference type="Pfam" id="PF11162">
    <property type="entry name" value="DUF2946"/>
    <property type="match status" value="1"/>
</dbReference>
<organism evidence="1 2">
    <name type="scientific">Paracidovorax wautersii</name>
    <dbReference type="NCBI Taxonomy" id="1177982"/>
    <lineage>
        <taxon>Bacteria</taxon>
        <taxon>Pseudomonadati</taxon>
        <taxon>Pseudomonadota</taxon>
        <taxon>Betaproteobacteria</taxon>
        <taxon>Burkholderiales</taxon>
        <taxon>Comamonadaceae</taxon>
        <taxon>Paracidovorax</taxon>
    </lineage>
</organism>
<name>A0ABU1IBW3_9BURK</name>